<keyword evidence="4 10" id="KW-0732">Signal</keyword>
<evidence type="ECO:0000313" key="13">
    <source>
        <dbReference type="Proteomes" id="UP001187192"/>
    </source>
</evidence>
<proteinExistence type="predicted"/>
<dbReference type="Gene3D" id="3.80.10.10">
    <property type="entry name" value="Ribonuclease Inhibitor"/>
    <property type="match status" value="5"/>
</dbReference>
<evidence type="ECO:0000256" key="3">
    <source>
        <dbReference type="ARBA" id="ARBA00022692"/>
    </source>
</evidence>
<evidence type="ECO:0000256" key="5">
    <source>
        <dbReference type="ARBA" id="ARBA00022737"/>
    </source>
</evidence>
<evidence type="ECO:0000313" key="12">
    <source>
        <dbReference type="EMBL" id="GMN59151.1"/>
    </source>
</evidence>
<feature type="transmembrane region" description="Helical" evidence="9">
    <location>
        <begin position="942"/>
        <end position="964"/>
    </location>
</feature>
<dbReference type="Proteomes" id="UP001187192">
    <property type="component" value="Unassembled WGS sequence"/>
</dbReference>
<dbReference type="Pfam" id="PF13855">
    <property type="entry name" value="LRR_8"/>
    <property type="match status" value="1"/>
</dbReference>
<dbReference type="PANTHER" id="PTHR48060:SF21">
    <property type="entry name" value="L DOMAIN-LIKE PROTEIN"/>
    <property type="match status" value="1"/>
</dbReference>
<evidence type="ECO:0000256" key="8">
    <source>
        <dbReference type="ARBA" id="ARBA00023180"/>
    </source>
</evidence>
<comment type="subcellular location">
    <subcellularLocation>
        <location evidence="1">Membrane</location>
        <topology evidence="1">Single-pass membrane protein</topology>
    </subcellularLocation>
</comment>
<dbReference type="PANTHER" id="PTHR48060">
    <property type="entry name" value="DNA DAMAGE-REPAIR/TOLERATION PROTEIN DRT100"/>
    <property type="match status" value="1"/>
</dbReference>
<evidence type="ECO:0000256" key="6">
    <source>
        <dbReference type="ARBA" id="ARBA00022989"/>
    </source>
</evidence>
<dbReference type="PRINTS" id="PR00019">
    <property type="entry name" value="LEURICHRPT"/>
</dbReference>
<dbReference type="GO" id="GO:0016020">
    <property type="term" value="C:membrane"/>
    <property type="evidence" value="ECO:0007669"/>
    <property type="project" value="UniProtKB-SubCell"/>
</dbReference>
<dbReference type="PROSITE" id="PS51450">
    <property type="entry name" value="LRR"/>
    <property type="match status" value="3"/>
</dbReference>
<dbReference type="FunFam" id="3.80.10.10:FF:000095">
    <property type="entry name" value="LRR receptor-like serine/threonine-protein kinase GSO1"/>
    <property type="match status" value="1"/>
</dbReference>
<keyword evidence="7 9" id="KW-0472">Membrane</keyword>
<comment type="caution">
    <text evidence="12">The sequence shown here is derived from an EMBL/GenBank/DDBJ whole genome shotgun (WGS) entry which is preliminary data.</text>
</comment>
<evidence type="ECO:0000256" key="2">
    <source>
        <dbReference type="ARBA" id="ARBA00022614"/>
    </source>
</evidence>
<reference evidence="12" key="1">
    <citation type="submission" date="2023-07" db="EMBL/GenBank/DDBJ databases">
        <title>draft genome sequence of fig (Ficus carica).</title>
        <authorList>
            <person name="Takahashi T."/>
            <person name="Nishimura K."/>
        </authorList>
    </citation>
    <scope>NUCLEOTIDE SEQUENCE</scope>
</reference>
<feature type="signal peptide" evidence="10">
    <location>
        <begin position="1"/>
        <end position="26"/>
    </location>
</feature>
<dbReference type="InterPro" id="IPR053211">
    <property type="entry name" value="DNA_repair-toleration"/>
</dbReference>
<evidence type="ECO:0000256" key="9">
    <source>
        <dbReference type="SAM" id="Phobius"/>
    </source>
</evidence>
<protein>
    <recommendedName>
        <fullName evidence="11">Leucine-rich repeat-containing N-terminal plant-type domain-containing protein</fullName>
    </recommendedName>
</protein>
<dbReference type="FunFam" id="3.80.10.10:FF:000041">
    <property type="entry name" value="LRR receptor-like serine/threonine-protein kinase ERECTA"/>
    <property type="match status" value="2"/>
</dbReference>
<dbReference type="SMART" id="SM00365">
    <property type="entry name" value="LRR_SD22"/>
    <property type="match status" value="7"/>
</dbReference>
<keyword evidence="8" id="KW-0325">Glycoprotein</keyword>
<name>A0AA88J1D8_FICCA</name>
<keyword evidence="13" id="KW-1185">Reference proteome</keyword>
<gene>
    <name evidence="12" type="ORF">TIFTF001_028244</name>
</gene>
<keyword evidence="3 9" id="KW-0812">Transmembrane</keyword>
<evidence type="ECO:0000256" key="4">
    <source>
        <dbReference type="ARBA" id="ARBA00022729"/>
    </source>
</evidence>
<feature type="chain" id="PRO_5041703281" description="Leucine-rich repeat-containing N-terminal plant-type domain-containing protein" evidence="10">
    <location>
        <begin position="27"/>
        <end position="998"/>
    </location>
</feature>
<keyword evidence="2" id="KW-0433">Leucine-rich repeat</keyword>
<evidence type="ECO:0000256" key="10">
    <source>
        <dbReference type="SAM" id="SignalP"/>
    </source>
</evidence>
<evidence type="ECO:0000256" key="7">
    <source>
        <dbReference type="ARBA" id="ARBA00023136"/>
    </source>
</evidence>
<dbReference type="AlphaFoldDB" id="A0AA88J1D8"/>
<dbReference type="InterPro" id="IPR032675">
    <property type="entry name" value="LRR_dom_sf"/>
</dbReference>
<dbReference type="InterPro" id="IPR001611">
    <property type="entry name" value="Leu-rich_rpt"/>
</dbReference>
<sequence>MRNNISPLSLPFICSILLGLCTLAVSRECLGSQQSLLLQLKNSPDFDGEYSTKLVTWNESSDCCSWKGVTCEEGLVTHLDLSGEHIYGQLDNSSTLFNLQHLKSLDLSYNSFNSTIPSRIGNLTNLSLLNLAYAGFSGDVPVAISRLRSLVTLDLSSSDESDETKLVIPNLKMLVQNLSKLQELRLDGSNISASGSGWCHALSSSLPNLRILSLSRCYVPGPLDESLVKLQSLSVVDLEGTNLSSPVPQSYAKLSNLTFLNLRNCGLLGTFHSGIFQIPTLQIIKISLNHFLQGTLPEFQINNSLQELHLSSTRFAGRLPESLNNLQNLSILQLSKCQFNGILPSSMSNLVQLVHVDLSRNNFTGSVPSFNLSKKLTSIYLSHNGLAGEIPLSLFSLPHLESILLSNNQFSGPILEFETTSSSSLYTLDLSHNNLEGLIPASIFKLGNLTVLYLSYNKFNVTENPKRFPGSSNLGSLDLSYNSLKSFPDLKSLSGLLYLDLSNNQISGEIPKWILEAGNKSLSYLNLSHNNLVSVQEPFVFLKHLEILDLHSNQLQGNIPVLPRNPYYLDFSSNNFTAFPHDYFRNMSGLLFFSLSNNSLAGDVSECICDVNITVLDLSLNNLSGRIPTCLLETSDSPEILNLGNNNFKGPIPDVFPSGCSLTALDLNGNFIEGEIPKSLANCFDLEVLDLGHNELIGEFPCLVKNLSSLRVLILRSNKLHGNIECLNANGSWPVLQIFDIAHNNFSGELPRRWLTKLQGMMADGDDPYSVVLSFAGPVTFAHYVYKVIVISKGIEMELPKILTIFTYIDLSRNNFHGPIPAEMGQLKALYSLNLSHNSLTGQIPPSIGNLRKLESLDLSWNNLNGTIPTQLQSLTFLELLNVSFNHLVGMIPTGNQLQTFSADSYIGNEGLCGFPLTKNCSDKVADPKEDNHSNSGRKIDWTLLSAEIGLLTGFAIVVAPLMFSRIWRIKYYERVDDIIIEILPLSVSRKWFLWTTP</sequence>
<dbReference type="InterPro" id="IPR003591">
    <property type="entry name" value="Leu-rich_rpt_typical-subtyp"/>
</dbReference>
<dbReference type="InterPro" id="IPR013210">
    <property type="entry name" value="LRR_N_plant-typ"/>
</dbReference>
<accession>A0AA88J1D8</accession>
<dbReference type="SUPFAM" id="SSF52058">
    <property type="entry name" value="L domain-like"/>
    <property type="match status" value="3"/>
</dbReference>
<evidence type="ECO:0000256" key="1">
    <source>
        <dbReference type="ARBA" id="ARBA00004167"/>
    </source>
</evidence>
<keyword evidence="5" id="KW-0677">Repeat</keyword>
<organism evidence="12 13">
    <name type="scientific">Ficus carica</name>
    <name type="common">Common fig</name>
    <dbReference type="NCBI Taxonomy" id="3494"/>
    <lineage>
        <taxon>Eukaryota</taxon>
        <taxon>Viridiplantae</taxon>
        <taxon>Streptophyta</taxon>
        <taxon>Embryophyta</taxon>
        <taxon>Tracheophyta</taxon>
        <taxon>Spermatophyta</taxon>
        <taxon>Magnoliopsida</taxon>
        <taxon>eudicotyledons</taxon>
        <taxon>Gunneridae</taxon>
        <taxon>Pentapetalae</taxon>
        <taxon>rosids</taxon>
        <taxon>fabids</taxon>
        <taxon>Rosales</taxon>
        <taxon>Moraceae</taxon>
        <taxon>Ficeae</taxon>
        <taxon>Ficus</taxon>
    </lineage>
</organism>
<evidence type="ECO:0000259" key="11">
    <source>
        <dbReference type="Pfam" id="PF08263"/>
    </source>
</evidence>
<dbReference type="Pfam" id="PF08263">
    <property type="entry name" value="LRRNT_2"/>
    <property type="match status" value="1"/>
</dbReference>
<dbReference type="EMBL" id="BTGU01000084">
    <property type="protein sequence ID" value="GMN59151.1"/>
    <property type="molecule type" value="Genomic_DNA"/>
</dbReference>
<dbReference type="SMART" id="SM00369">
    <property type="entry name" value="LRR_TYP"/>
    <property type="match status" value="12"/>
</dbReference>
<keyword evidence="6 9" id="KW-1133">Transmembrane helix</keyword>
<dbReference type="Pfam" id="PF00560">
    <property type="entry name" value="LRR_1"/>
    <property type="match status" value="9"/>
</dbReference>
<feature type="domain" description="Leucine-rich repeat-containing N-terminal plant-type" evidence="11">
    <location>
        <begin position="32"/>
        <end position="71"/>
    </location>
</feature>